<feature type="compositionally biased region" description="Basic and acidic residues" evidence="1">
    <location>
        <begin position="117"/>
        <end position="126"/>
    </location>
</feature>
<keyword evidence="2" id="KW-0732">Signal</keyword>
<gene>
    <name evidence="3" type="ORF">EC844_102197</name>
</gene>
<sequence length="280" mass="32484">MKMFNKIYLNALNPLSLFLALHLFSVTTQAQATNLDAEAQKNWLPAKLETSNIQTDGYRWVFEITPNKQAQTFSVKLLNPHPSLTPLNKRSTDIAQSLQYEDIQNFILREERYQQEAMQRELKQQESKQPTQSASAKEDKPTEKKTAPSIDQVYFSVKFSQNYGYEKRKPNFNETKNYVARLCTTKTEQQSSSLINDQQRTFKIELNWQLSSEGKIVAMQISPPIHDQEFLNKLNIDIKNVKFNSINYNGVPITYRAQQPVDYICPKPSRLESMAKFIPF</sequence>
<reference evidence="3 4" key="1">
    <citation type="submission" date="2019-03" db="EMBL/GenBank/DDBJ databases">
        <title>Genomic analyses of the natural microbiome of Caenorhabditis elegans.</title>
        <authorList>
            <person name="Samuel B."/>
        </authorList>
    </citation>
    <scope>NUCLEOTIDE SEQUENCE [LARGE SCALE GENOMIC DNA]</scope>
    <source>
        <strain evidence="3 4">JUb89</strain>
    </source>
</reference>
<name>A0A4R1XYV7_ACICA</name>
<feature type="region of interest" description="Disordered" evidence="1">
    <location>
        <begin position="117"/>
        <end position="147"/>
    </location>
</feature>
<accession>A0A4R1XYV7</accession>
<dbReference type="OrthoDB" id="6682426at2"/>
<protein>
    <submittedName>
        <fullName evidence="3">Uncharacterized protein</fullName>
    </submittedName>
</protein>
<evidence type="ECO:0000313" key="3">
    <source>
        <dbReference type="EMBL" id="TCM69924.1"/>
    </source>
</evidence>
<evidence type="ECO:0000313" key="4">
    <source>
        <dbReference type="Proteomes" id="UP000294963"/>
    </source>
</evidence>
<feature type="compositionally biased region" description="Basic and acidic residues" evidence="1">
    <location>
        <begin position="136"/>
        <end position="146"/>
    </location>
</feature>
<feature type="chain" id="PRO_5020636048" evidence="2">
    <location>
        <begin position="33"/>
        <end position="280"/>
    </location>
</feature>
<evidence type="ECO:0000256" key="1">
    <source>
        <dbReference type="SAM" id="MobiDB-lite"/>
    </source>
</evidence>
<proteinExistence type="predicted"/>
<dbReference type="EMBL" id="SLVJ01000002">
    <property type="protein sequence ID" value="TCM69924.1"/>
    <property type="molecule type" value="Genomic_DNA"/>
</dbReference>
<organism evidence="3 4">
    <name type="scientific">Acinetobacter calcoaceticus</name>
    <dbReference type="NCBI Taxonomy" id="471"/>
    <lineage>
        <taxon>Bacteria</taxon>
        <taxon>Pseudomonadati</taxon>
        <taxon>Pseudomonadota</taxon>
        <taxon>Gammaproteobacteria</taxon>
        <taxon>Moraxellales</taxon>
        <taxon>Moraxellaceae</taxon>
        <taxon>Acinetobacter</taxon>
        <taxon>Acinetobacter calcoaceticus/baumannii complex</taxon>
    </lineage>
</organism>
<comment type="caution">
    <text evidence="3">The sequence shown here is derived from an EMBL/GenBank/DDBJ whole genome shotgun (WGS) entry which is preliminary data.</text>
</comment>
<feature type="signal peptide" evidence="2">
    <location>
        <begin position="1"/>
        <end position="32"/>
    </location>
</feature>
<keyword evidence="4" id="KW-1185">Reference proteome</keyword>
<dbReference type="Proteomes" id="UP000294963">
    <property type="component" value="Unassembled WGS sequence"/>
</dbReference>
<dbReference type="AlphaFoldDB" id="A0A4R1XYV7"/>
<evidence type="ECO:0000256" key="2">
    <source>
        <dbReference type="SAM" id="SignalP"/>
    </source>
</evidence>